<dbReference type="GO" id="GO:0008106">
    <property type="term" value="F:alcohol dehydrogenase (NADP+) activity"/>
    <property type="evidence" value="ECO:0007669"/>
    <property type="project" value="TreeGrafter"/>
</dbReference>
<protein>
    <submittedName>
        <fullName evidence="4">NADH-dependent butanol dehydrogenase A</fullName>
        <ecNumber evidence="4">1.1.1.-</ecNumber>
    </submittedName>
</protein>
<dbReference type="PANTHER" id="PTHR43633">
    <property type="entry name" value="ALCOHOL DEHYDROGENASE YQHD"/>
    <property type="match status" value="1"/>
</dbReference>
<dbReference type="Proteomes" id="UP000255367">
    <property type="component" value="Unassembled WGS sequence"/>
</dbReference>
<evidence type="ECO:0000259" key="3">
    <source>
        <dbReference type="Pfam" id="PF25137"/>
    </source>
</evidence>
<dbReference type="PROSITE" id="PS00913">
    <property type="entry name" value="ADH_IRON_1"/>
    <property type="match status" value="1"/>
</dbReference>
<name>A0A380NLP0_9FIRM</name>
<sequence length="405" mass="44926">MQGMTGLLVYIKKEVPMDAFTFYNPTKIVFGKDCVNQLGQELARYGQTVLLTYGGGSIKKNGIYEAVMAQLKAAGKTVVELSGIMSNPRMEKVQEGADLCRKHKVDFVLAVGGGSVIDCSKFIAGVAKTAPDYDWWEHMFMKRENVTDALPIGVVLTMSATGSEMNNRGVVTNWEFQKKMGGFGDALFPQFSFLDPTYTYTMPQEQLVNGICDMLSHLMEQYFSLPETNNLSDALIEAAFKNIMENANIAVKNPTDYEARSNLMWGATIALNGIMGLGKKQDWMAHQIEHSLSAFHDIAHGAGLAIVHPMLLRYIYKNHVARFVRFATHVWGLQRSDYESDEALALAGIETLRAYFKSLGAPTTLTEVGIPAEDLPAIAEKSNRYPTSYTNFTTEDILNIYKSAL</sequence>
<dbReference type="GO" id="GO:0005829">
    <property type="term" value="C:cytosol"/>
    <property type="evidence" value="ECO:0007669"/>
    <property type="project" value="TreeGrafter"/>
</dbReference>
<keyword evidence="5" id="KW-1185">Reference proteome</keyword>
<evidence type="ECO:0000256" key="1">
    <source>
        <dbReference type="ARBA" id="ARBA00023002"/>
    </source>
</evidence>
<dbReference type="EC" id="1.1.1.-" evidence="4"/>
<dbReference type="Gene3D" id="3.40.50.1970">
    <property type="match status" value="1"/>
</dbReference>
<evidence type="ECO:0000313" key="4">
    <source>
        <dbReference type="EMBL" id="SUP42749.1"/>
    </source>
</evidence>
<dbReference type="AlphaFoldDB" id="A0A380NLP0"/>
<proteinExistence type="predicted"/>
<dbReference type="Pfam" id="PF00465">
    <property type="entry name" value="Fe-ADH"/>
    <property type="match status" value="1"/>
</dbReference>
<reference evidence="4 5" key="1">
    <citation type="submission" date="2018-06" db="EMBL/GenBank/DDBJ databases">
        <authorList>
            <consortium name="Pathogen Informatics"/>
            <person name="Doyle S."/>
        </authorList>
    </citation>
    <scope>NUCLEOTIDE SEQUENCE [LARGE SCALE GENOMIC DNA]</scope>
    <source>
        <strain evidence="4 5">NCTC12020</strain>
    </source>
</reference>
<dbReference type="PANTHER" id="PTHR43633:SF1">
    <property type="entry name" value="ALCOHOL DEHYDROGENASE YQHD"/>
    <property type="match status" value="1"/>
</dbReference>
<dbReference type="PROSITE" id="PS00060">
    <property type="entry name" value="ADH_IRON_2"/>
    <property type="match status" value="1"/>
</dbReference>
<dbReference type="CDD" id="cd08187">
    <property type="entry name" value="BDH"/>
    <property type="match status" value="1"/>
</dbReference>
<accession>A0A380NLP0</accession>
<dbReference type="InterPro" id="IPR056798">
    <property type="entry name" value="ADH_Fe_C"/>
</dbReference>
<dbReference type="GO" id="GO:0046872">
    <property type="term" value="F:metal ion binding"/>
    <property type="evidence" value="ECO:0007669"/>
    <property type="project" value="InterPro"/>
</dbReference>
<evidence type="ECO:0000259" key="2">
    <source>
        <dbReference type="Pfam" id="PF00465"/>
    </source>
</evidence>
<gene>
    <name evidence="4" type="primary">bdhA</name>
    <name evidence="4" type="ORF">NCTC12020_00945</name>
</gene>
<evidence type="ECO:0000313" key="5">
    <source>
        <dbReference type="Proteomes" id="UP000255367"/>
    </source>
</evidence>
<organism evidence="4 5">
    <name type="scientific">Veillonella criceti</name>
    <dbReference type="NCBI Taxonomy" id="103891"/>
    <lineage>
        <taxon>Bacteria</taxon>
        <taxon>Bacillati</taxon>
        <taxon>Bacillota</taxon>
        <taxon>Negativicutes</taxon>
        <taxon>Veillonellales</taxon>
        <taxon>Veillonellaceae</taxon>
        <taxon>Veillonella</taxon>
    </lineage>
</organism>
<dbReference type="Gene3D" id="1.20.1090.10">
    <property type="entry name" value="Dehydroquinate synthase-like - alpha domain"/>
    <property type="match status" value="1"/>
</dbReference>
<dbReference type="InterPro" id="IPR044731">
    <property type="entry name" value="BDH-like"/>
</dbReference>
<dbReference type="FunFam" id="3.40.50.1970:FF:000003">
    <property type="entry name" value="Alcohol dehydrogenase, iron-containing"/>
    <property type="match status" value="1"/>
</dbReference>
<dbReference type="GO" id="GO:1990362">
    <property type="term" value="F:butanol dehydrogenase (NAD+) activity"/>
    <property type="evidence" value="ECO:0007669"/>
    <property type="project" value="InterPro"/>
</dbReference>
<dbReference type="SUPFAM" id="SSF56796">
    <property type="entry name" value="Dehydroquinate synthase-like"/>
    <property type="match status" value="1"/>
</dbReference>
<feature type="domain" description="Fe-containing alcohol dehydrogenase-like C-terminal" evidence="3">
    <location>
        <begin position="210"/>
        <end position="405"/>
    </location>
</feature>
<feature type="domain" description="Alcohol dehydrogenase iron-type/glycerol dehydrogenase GldA" evidence="2">
    <location>
        <begin position="25"/>
        <end position="196"/>
    </location>
</feature>
<dbReference type="GO" id="GO:1990002">
    <property type="term" value="F:methylglyoxal reductase (NADPH) (acetol producing) activity"/>
    <property type="evidence" value="ECO:0007669"/>
    <property type="project" value="TreeGrafter"/>
</dbReference>
<keyword evidence="1 4" id="KW-0560">Oxidoreductase</keyword>
<dbReference type="Pfam" id="PF25137">
    <property type="entry name" value="ADH_Fe_C"/>
    <property type="match status" value="1"/>
</dbReference>
<dbReference type="EMBL" id="UHIO01000001">
    <property type="protein sequence ID" value="SUP42749.1"/>
    <property type="molecule type" value="Genomic_DNA"/>
</dbReference>
<dbReference type="InterPro" id="IPR001670">
    <property type="entry name" value="ADH_Fe/GldA"/>
</dbReference>
<dbReference type="InterPro" id="IPR018211">
    <property type="entry name" value="ADH_Fe_CS"/>
</dbReference>